<evidence type="ECO:0000256" key="1">
    <source>
        <dbReference type="SAM" id="SignalP"/>
    </source>
</evidence>
<feature type="signal peptide" evidence="1">
    <location>
        <begin position="1"/>
        <end position="19"/>
    </location>
</feature>
<protein>
    <submittedName>
        <fullName evidence="2">Uncharacterized protein</fullName>
    </submittedName>
</protein>
<feature type="chain" id="PRO_5032822976" evidence="1">
    <location>
        <begin position="20"/>
        <end position="163"/>
    </location>
</feature>
<organism evidence="2 3">
    <name type="scientific">Colocasia esculenta</name>
    <name type="common">Wild taro</name>
    <name type="synonym">Arum esculentum</name>
    <dbReference type="NCBI Taxonomy" id="4460"/>
    <lineage>
        <taxon>Eukaryota</taxon>
        <taxon>Viridiplantae</taxon>
        <taxon>Streptophyta</taxon>
        <taxon>Embryophyta</taxon>
        <taxon>Tracheophyta</taxon>
        <taxon>Spermatophyta</taxon>
        <taxon>Magnoliopsida</taxon>
        <taxon>Liliopsida</taxon>
        <taxon>Araceae</taxon>
        <taxon>Aroideae</taxon>
        <taxon>Colocasieae</taxon>
        <taxon>Colocasia</taxon>
    </lineage>
</organism>
<comment type="caution">
    <text evidence="2">The sequence shown here is derived from an EMBL/GenBank/DDBJ whole genome shotgun (WGS) entry which is preliminary data.</text>
</comment>
<proteinExistence type="predicted"/>
<name>A0A843XW29_COLES</name>
<gene>
    <name evidence="2" type="ORF">Taro_056397</name>
</gene>
<dbReference type="EMBL" id="NMUH01015872">
    <property type="protein sequence ID" value="MQM23333.1"/>
    <property type="molecule type" value="Genomic_DNA"/>
</dbReference>
<evidence type="ECO:0000313" key="2">
    <source>
        <dbReference type="EMBL" id="MQM23333.1"/>
    </source>
</evidence>
<sequence length="163" mass="17938">MSFTSMTFTLVPLVGFCTSTGRLQVFRVHECRRRVFVPPSDVTRYGEYINVRDRVFVPPSGYAACIYVHDEVFVPPSNVYKLVGSSMLEAGVFVPLSDNIASTQSFGDGGGLKYKRWESCDNLWPLPADVAQCSPNAEDGTPMGSKDFSSARASYLSSRTVTL</sequence>
<reference evidence="2" key="1">
    <citation type="submission" date="2017-07" db="EMBL/GenBank/DDBJ databases">
        <title>Taro Niue Genome Assembly and Annotation.</title>
        <authorList>
            <person name="Atibalentja N."/>
            <person name="Keating K."/>
            <person name="Fields C.J."/>
        </authorList>
    </citation>
    <scope>NUCLEOTIDE SEQUENCE</scope>
    <source>
        <strain evidence="2">Niue_2</strain>
        <tissue evidence="2">Leaf</tissue>
    </source>
</reference>
<evidence type="ECO:0000313" key="3">
    <source>
        <dbReference type="Proteomes" id="UP000652761"/>
    </source>
</evidence>
<dbReference type="Proteomes" id="UP000652761">
    <property type="component" value="Unassembled WGS sequence"/>
</dbReference>
<keyword evidence="3" id="KW-1185">Reference proteome</keyword>
<keyword evidence="1" id="KW-0732">Signal</keyword>
<dbReference type="AlphaFoldDB" id="A0A843XW29"/>
<dbReference type="OrthoDB" id="1434354at2759"/>
<accession>A0A843XW29</accession>